<sequence>MNDYPYNTKEGIVSIIFLASRTISQNGVETILALENENVNMECTTDMPMRYCGIVHPNGKRYSLTGPTTYNGKCSIKIKARTNDTGTWRCHMGSRSVGVETMKVIQLRVVGHIAAVESNITAVHGKSNTLYCTTTKGFIPLSYCRFEPPNALPFSIDSSVTESNPLLKRYYFPNNKSLDRGDCAVTIRKVKYDDFGTWTCGAGLEDGHEYTDFINFKVEGLYTVPNSSATGITFGVIAFIVFLCILGLSAWRYQWFLGSIRRREETIETHELGQMRTEATPSRTPSTPQPGRAIPSVVIESPSEPGTTTPLVSPEDSEVR</sequence>
<name>A0A8S1BHV3_ARCPL</name>
<accession>A0A8S1BHV3</accession>
<dbReference type="SUPFAM" id="SSF48726">
    <property type="entry name" value="Immunoglobulin"/>
    <property type="match status" value="1"/>
</dbReference>
<feature type="region of interest" description="Disordered" evidence="1">
    <location>
        <begin position="271"/>
        <end position="320"/>
    </location>
</feature>
<dbReference type="SMART" id="SM00409">
    <property type="entry name" value="IG"/>
    <property type="match status" value="2"/>
</dbReference>
<dbReference type="InterPro" id="IPR013783">
    <property type="entry name" value="Ig-like_fold"/>
</dbReference>
<dbReference type="OrthoDB" id="7459761at2759"/>
<evidence type="ECO:0000256" key="2">
    <source>
        <dbReference type="SAM" id="Phobius"/>
    </source>
</evidence>
<dbReference type="Proteomes" id="UP000494256">
    <property type="component" value="Unassembled WGS sequence"/>
</dbReference>
<evidence type="ECO:0000313" key="5">
    <source>
        <dbReference type="Proteomes" id="UP000494256"/>
    </source>
</evidence>
<dbReference type="Gene3D" id="2.60.40.10">
    <property type="entry name" value="Immunoglobulins"/>
    <property type="match status" value="1"/>
</dbReference>
<reference evidence="4 5" key="1">
    <citation type="submission" date="2020-04" db="EMBL/GenBank/DDBJ databases">
        <authorList>
            <person name="Wallbank WR R."/>
            <person name="Pardo Diaz C."/>
            <person name="Kozak K."/>
            <person name="Martin S."/>
            <person name="Jiggins C."/>
            <person name="Moest M."/>
            <person name="Warren A I."/>
            <person name="Byers J.R.P. K."/>
            <person name="Montejo-Kovacevich G."/>
            <person name="Yen C E."/>
        </authorList>
    </citation>
    <scope>NUCLEOTIDE SEQUENCE [LARGE SCALE GENOMIC DNA]</scope>
</reference>
<evidence type="ECO:0000259" key="3">
    <source>
        <dbReference type="SMART" id="SM00409"/>
    </source>
</evidence>
<feature type="compositionally biased region" description="Polar residues" evidence="1">
    <location>
        <begin position="277"/>
        <end position="286"/>
    </location>
</feature>
<dbReference type="InterPro" id="IPR036179">
    <property type="entry name" value="Ig-like_dom_sf"/>
</dbReference>
<feature type="domain" description="Immunoglobulin" evidence="3">
    <location>
        <begin position="117"/>
        <end position="219"/>
    </location>
</feature>
<keyword evidence="2" id="KW-0812">Transmembrane</keyword>
<protein>
    <recommendedName>
        <fullName evidence="3">Immunoglobulin domain-containing protein</fullName>
    </recommendedName>
</protein>
<dbReference type="AlphaFoldDB" id="A0A8S1BHV3"/>
<keyword evidence="2" id="KW-1133">Transmembrane helix</keyword>
<organism evidence="4 5">
    <name type="scientific">Arctia plantaginis</name>
    <name type="common">Wood tiger moth</name>
    <name type="synonym">Phalaena plantaginis</name>
    <dbReference type="NCBI Taxonomy" id="874455"/>
    <lineage>
        <taxon>Eukaryota</taxon>
        <taxon>Metazoa</taxon>
        <taxon>Ecdysozoa</taxon>
        <taxon>Arthropoda</taxon>
        <taxon>Hexapoda</taxon>
        <taxon>Insecta</taxon>
        <taxon>Pterygota</taxon>
        <taxon>Neoptera</taxon>
        <taxon>Endopterygota</taxon>
        <taxon>Lepidoptera</taxon>
        <taxon>Glossata</taxon>
        <taxon>Ditrysia</taxon>
        <taxon>Noctuoidea</taxon>
        <taxon>Erebidae</taxon>
        <taxon>Arctiinae</taxon>
        <taxon>Arctia</taxon>
    </lineage>
</organism>
<keyword evidence="2" id="KW-0472">Membrane</keyword>
<proteinExistence type="predicted"/>
<dbReference type="InterPro" id="IPR003599">
    <property type="entry name" value="Ig_sub"/>
</dbReference>
<gene>
    <name evidence="4" type="ORF">APLA_LOCUS15700</name>
</gene>
<evidence type="ECO:0000313" key="4">
    <source>
        <dbReference type="EMBL" id="CAB3256680.1"/>
    </source>
</evidence>
<dbReference type="EMBL" id="CADEBD010000494">
    <property type="protein sequence ID" value="CAB3256680.1"/>
    <property type="molecule type" value="Genomic_DNA"/>
</dbReference>
<feature type="domain" description="Immunoglobulin" evidence="3">
    <location>
        <begin position="28"/>
        <end position="110"/>
    </location>
</feature>
<comment type="caution">
    <text evidence="4">The sequence shown here is derived from an EMBL/GenBank/DDBJ whole genome shotgun (WGS) entry which is preliminary data.</text>
</comment>
<evidence type="ECO:0000256" key="1">
    <source>
        <dbReference type="SAM" id="MobiDB-lite"/>
    </source>
</evidence>
<feature type="transmembrane region" description="Helical" evidence="2">
    <location>
        <begin position="232"/>
        <end position="253"/>
    </location>
</feature>